<name>A0ABM7Z3N5_NOSCO</name>
<evidence type="ECO:0000313" key="1">
    <source>
        <dbReference type="EMBL" id="BDI17626.1"/>
    </source>
</evidence>
<evidence type="ECO:0000313" key="2">
    <source>
        <dbReference type="Proteomes" id="UP001055453"/>
    </source>
</evidence>
<keyword evidence="2" id="KW-1185">Reference proteome</keyword>
<accession>A0ABM7Z3N5</accession>
<reference evidence="1" key="1">
    <citation type="submission" date="2022-04" db="EMBL/GenBank/DDBJ databases">
        <title>Complete genome sequence of a cyanobacterium, Nostoc sp. SO-36, isolated in Antarctica.</title>
        <authorList>
            <person name="Kanesaki Y."/>
            <person name="Effendi D."/>
            <person name="Sakamoto T."/>
            <person name="Ohtani S."/>
            <person name="Awai K."/>
        </authorList>
    </citation>
    <scope>NUCLEOTIDE SEQUENCE</scope>
    <source>
        <strain evidence="1">SO-36</strain>
    </source>
</reference>
<dbReference type="Proteomes" id="UP001055453">
    <property type="component" value="Chromosome"/>
</dbReference>
<sequence length="61" mass="6787">MRPERIIMARSIWAEGQNLKQILEAGLNTNGDGLLIPVPQDMLGNTQLSEEVQSLRAEIIN</sequence>
<gene>
    <name evidence="1" type="ORF">ANSO36C_34280</name>
</gene>
<dbReference type="EMBL" id="AP025732">
    <property type="protein sequence ID" value="BDI17626.1"/>
    <property type="molecule type" value="Genomic_DNA"/>
</dbReference>
<proteinExistence type="predicted"/>
<protein>
    <submittedName>
        <fullName evidence="1">Uncharacterized protein</fullName>
    </submittedName>
</protein>
<organism evidence="1 2">
    <name type="scientific">Nostoc cf. commune SO-36</name>
    <dbReference type="NCBI Taxonomy" id="449208"/>
    <lineage>
        <taxon>Bacteria</taxon>
        <taxon>Bacillati</taxon>
        <taxon>Cyanobacteriota</taxon>
        <taxon>Cyanophyceae</taxon>
        <taxon>Nostocales</taxon>
        <taxon>Nostocaceae</taxon>
        <taxon>Nostoc</taxon>
    </lineage>
</organism>